<dbReference type="InterPro" id="IPR002314">
    <property type="entry name" value="aa-tRNA-synt_IIb"/>
</dbReference>
<dbReference type="GO" id="GO:0006433">
    <property type="term" value="P:prolyl-tRNA aminoacylation"/>
    <property type="evidence" value="ECO:0007669"/>
    <property type="project" value="InterPro"/>
</dbReference>
<dbReference type="KEGG" id="mhl:MHLP_00055"/>
<proteinExistence type="predicted"/>
<dbReference type="PANTHER" id="PTHR43382:SF2">
    <property type="entry name" value="BIFUNCTIONAL GLUTAMATE_PROLINE--TRNA LIGASE"/>
    <property type="match status" value="1"/>
</dbReference>
<dbReference type="SUPFAM" id="SSF55681">
    <property type="entry name" value="Class II aaRS and biotin synthetases"/>
    <property type="match status" value="1"/>
</dbReference>
<dbReference type="GO" id="GO:0005524">
    <property type="term" value="F:ATP binding"/>
    <property type="evidence" value="ECO:0007669"/>
    <property type="project" value="UniProtKB-KW"/>
</dbReference>
<evidence type="ECO:0000256" key="2">
    <source>
        <dbReference type="ARBA" id="ARBA00019110"/>
    </source>
</evidence>
<accession>I7CED4</accession>
<evidence type="ECO:0000256" key="1">
    <source>
        <dbReference type="ARBA" id="ARBA00012831"/>
    </source>
</evidence>
<dbReference type="InterPro" id="IPR002316">
    <property type="entry name" value="Pro-tRNA-ligase_IIa"/>
</dbReference>
<dbReference type="Pfam" id="PF09180">
    <property type="entry name" value="ProRS-C_1"/>
    <property type="match status" value="1"/>
</dbReference>
<dbReference type="PATRIC" id="fig|1212765.3.peg.11"/>
<name>I7CED4_MYCHA</name>
<dbReference type="InterPro" id="IPR004499">
    <property type="entry name" value="Pro-tRNA-ligase_IIa_arc-type"/>
</dbReference>
<evidence type="ECO:0000256" key="5">
    <source>
        <dbReference type="ARBA" id="ARBA00022741"/>
    </source>
</evidence>
<dbReference type="PANTHER" id="PTHR43382">
    <property type="entry name" value="PROLYL-TRNA SYNTHETASE"/>
    <property type="match status" value="1"/>
</dbReference>
<dbReference type="Gene3D" id="3.30.930.10">
    <property type="entry name" value="Bira Bifunctional Protein, Domain 2"/>
    <property type="match status" value="1"/>
</dbReference>
<keyword evidence="3" id="KW-0963">Cytoplasm</keyword>
<comment type="catalytic activity">
    <reaction evidence="10">
        <text>tRNA(Pro) + L-proline + ATP = L-prolyl-tRNA(Pro) + AMP + diphosphate</text>
        <dbReference type="Rhea" id="RHEA:14305"/>
        <dbReference type="Rhea" id="RHEA-COMP:9700"/>
        <dbReference type="Rhea" id="RHEA-COMP:9702"/>
        <dbReference type="ChEBI" id="CHEBI:30616"/>
        <dbReference type="ChEBI" id="CHEBI:33019"/>
        <dbReference type="ChEBI" id="CHEBI:60039"/>
        <dbReference type="ChEBI" id="CHEBI:78442"/>
        <dbReference type="ChEBI" id="CHEBI:78532"/>
        <dbReference type="ChEBI" id="CHEBI:456215"/>
        <dbReference type="EC" id="6.1.1.15"/>
    </reaction>
</comment>
<organism evidence="12 13">
    <name type="scientific">Mycoplasma haematolamae (strain Purdue)</name>
    <dbReference type="NCBI Taxonomy" id="1212765"/>
    <lineage>
        <taxon>Bacteria</taxon>
        <taxon>Bacillati</taxon>
        <taxon>Mycoplasmatota</taxon>
        <taxon>Mollicutes</taxon>
        <taxon>Mycoplasmataceae</taxon>
        <taxon>Mycoplasma</taxon>
    </lineage>
</organism>
<evidence type="ECO:0000313" key="13">
    <source>
        <dbReference type="Proteomes" id="UP000006502"/>
    </source>
</evidence>
<protein>
    <recommendedName>
        <fullName evidence="2">Proline--tRNA ligase</fullName>
        <ecNumber evidence="1">6.1.1.15</ecNumber>
    </recommendedName>
    <alternativeName>
        <fullName evidence="9">Prolyl-tRNA synthetase</fullName>
    </alternativeName>
</protein>
<reference evidence="12 13" key="1">
    <citation type="journal article" date="2012" name="J. Bacteriol.">
        <title>Genome Sequence of "Candidatus Mycoplasma haemolamae" Strain Purdue, a Red Blood Cell Pathogen of Alpacas (Vicugna pacos) and Llamas (Lama glama).</title>
        <authorList>
            <person name="Guimaraes A.M."/>
            <person name="Toth B."/>
            <person name="Santos A.P."/>
            <person name="do Nascimento N.C."/>
            <person name="Kritchevsky J.E."/>
            <person name="Messick J.B."/>
        </authorList>
    </citation>
    <scope>NUCLEOTIDE SEQUENCE [LARGE SCALE GENOMIC DNA]</scope>
    <source>
        <strain evidence="12 13">Purdue</strain>
    </source>
</reference>
<dbReference type="Gene3D" id="3.30.110.30">
    <property type="entry name" value="C-terminal domain of ProRS"/>
    <property type="match status" value="1"/>
</dbReference>
<dbReference type="PROSITE" id="PS50862">
    <property type="entry name" value="AA_TRNA_LIGASE_II"/>
    <property type="match status" value="1"/>
</dbReference>
<dbReference type="STRING" id="1212765.MHLP_00055"/>
<dbReference type="GO" id="GO:0017101">
    <property type="term" value="C:aminoacyl-tRNA synthetase multienzyme complex"/>
    <property type="evidence" value="ECO:0007669"/>
    <property type="project" value="TreeGrafter"/>
</dbReference>
<evidence type="ECO:0000256" key="9">
    <source>
        <dbReference type="ARBA" id="ARBA00029731"/>
    </source>
</evidence>
<reference evidence="13" key="2">
    <citation type="submission" date="2012-07" db="EMBL/GenBank/DDBJ databases">
        <title>Complete genome sequence of 'Candidatus Mycoplasma haemolamae'.</title>
        <authorList>
            <person name="Guimaraes A.M.S."/>
            <person name="Toth B."/>
            <person name="Santos A.P."/>
            <person name="Nascimento N.C."/>
            <person name="Sojka J.E."/>
            <person name="Messick J.B."/>
        </authorList>
    </citation>
    <scope>NUCLEOTIDE SEQUENCE [LARGE SCALE GENOMIC DNA]</scope>
    <source>
        <strain evidence="13">Purdue</strain>
    </source>
</reference>
<keyword evidence="8" id="KW-0030">Aminoacyl-tRNA synthetase</keyword>
<evidence type="ECO:0000259" key="11">
    <source>
        <dbReference type="PROSITE" id="PS50862"/>
    </source>
</evidence>
<dbReference type="SMART" id="SM00946">
    <property type="entry name" value="ProRS-C_1"/>
    <property type="match status" value="1"/>
</dbReference>
<evidence type="ECO:0000313" key="12">
    <source>
        <dbReference type="EMBL" id="AFO51591.1"/>
    </source>
</evidence>
<sequence length="465" mass="53784">MSVEKKYETLLLEGQLASSGLVSGTFFLHPRGYFVWSQIQRYLDREFGRLGVQNVLFPALIPLSTFVEEKELNESLDLDEIMKIHSDKTEPTSVATLRPTSEILFSHFFKERLQERSVHLPYLLNQWSSVYRSEKNTKLFFRSKEFYWQELHSVHNHQEEAEAYLAKIHEIYQSLLMNVLCIQPISGEKTFLERFPGAEKTLSNECILPDGQTLQLTTSHYLGDFFSKFLNIRYFKSNEESINPVQLSAGCSTRLLGALVEMHKDPIGIVLPWDLSPQQIAILTTGENEEEELNKFLDELTKNLENYRLYIDATDTSFGKKISKVETLGIPMTIIVGKKEIVSQILTCKPRISEEKKQIPIEKIAEGMEGFKAFYNSTLLDRSRDFLANLIQESRNWEELTQLISEGKVVLAPWFDDQENERNLKSLKHTFSIRCIKERIQEESNLVCIFSNQPANCLAYFGRSY</sequence>
<gene>
    <name evidence="12" type="ordered locus">MHLP_00055</name>
</gene>
<dbReference type="Pfam" id="PF00587">
    <property type="entry name" value="tRNA-synt_2b"/>
    <property type="match status" value="1"/>
</dbReference>
<evidence type="ECO:0000256" key="4">
    <source>
        <dbReference type="ARBA" id="ARBA00022598"/>
    </source>
</evidence>
<dbReference type="Pfam" id="PF03129">
    <property type="entry name" value="HGTP_anticodon"/>
    <property type="match status" value="1"/>
</dbReference>
<dbReference type="HOGENOM" id="CLU_001882_4_2_14"/>
<dbReference type="InterPro" id="IPR006195">
    <property type="entry name" value="aa-tRNA-synth_II"/>
</dbReference>
<dbReference type="GO" id="GO:0004827">
    <property type="term" value="F:proline-tRNA ligase activity"/>
    <property type="evidence" value="ECO:0007669"/>
    <property type="project" value="UniProtKB-EC"/>
</dbReference>
<dbReference type="PRINTS" id="PR01046">
    <property type="entry name" value="TRNASYNTHPRO"/>
</dbReference>
<dbReference type="Gene3D" id="3.40.50.800">
    <property type="entry name" value="Anticodon-binding domain"/>
    <property type="match status" value="1"/>
</dbReference>
<dbReference type="SUPFAM" id="SSF64586">
    <property type="entry name" value="C-terminal domain of ProRS"/>
    <property type="match status" value="1"/>
</dbReference>
<dbReference type="InterPro" id="IPR017449">
    <property type="entry name" value="Pro-tRNA_synth_II"/>
</dbReference>
<dbReference type="InterPro" id="IPR045864">
    <property type="entry name" value="aa-tRNA-synth_II/BPL/LPL"/>
</dbReference>
<dbReference type="EC" id="6.1.1.15" evidence="1"/>
<dbReference type="GO" id="GO:0005737">
    <property type="term" value="C:cytoplasm"/>
    <property type="evidence" value="ECO:0007669"/>
    <property type="project" value="InterPro"/>
</dbReference>
<dbReference type="InterPro" id="IPR016061">
    <property type="entry name" value="Pro-tRNA_ligase_II_C"/>
</dbReference>
<keyword evidence="7" id="KW-0648">Protein biosynthesis</keyword>
<dbReference type="EMBL" id="CP003731">
    <property type="protein sequence ID" value="AFO51591.1"/>
    <property type="molecule type" value="Genomic_DNA"/>
</dbReference>
<dbReference type="InterPro" id="IPR004154">
    <property type="entry name" value="Anticodon-bd"/>
</dbReference>
<feature type="domain" description="Aminoacyl-transfer RNA synthetases class-II family profile" evidence="11">
    <location>
        <begin position="1"/>
        <end position="272"/>
    </location>
</feature>
<evidence type="ECO:0000256" key="10">
    <source>
        <dbReference type="ARBA" id="ARBA00047671"/>
    </source>
</evidence>
<evidence type="ECO:0000256" key="8">
    <source>
        <dbReference type="ARBA" id="ARBA00023146"/>
    </source>
</evidence>
<keyword evidence="6" id="KW-0067">ATP-binding</keyword>
<dbReference type="Proteomes" id="UP000006502">
    <property type="component" value="Chromosome"/>
</dbReference>
<dbReference type="InterPro" id="IPR036621">
    <property type="entry name" value="Anticodon-bd_dom_sf"/>
</dbReference>
<evidence type="ECO:0000256" key="7">
    <source>
        <dbReference type="ARBA" id="ARBA00022917"/>
    </source>
</evidence>
<evidence type="ECO:0000256" key="6">
    <source>
        <dbReference type="ARBA" id="ARBA00022840"/>
    </source>
</evidence>
<keyword evidence="13" id="KW-1185">Reference proteome</keyword>
<dbReference type="AlphaFoldDB" id="I7CED4"/>
<dbReference type="OrthoDB" id="9809052at2"/>
<evidence type="ECO:0000256" key="3">
    <source>
        <dbReference type="ARBA" id="ARBA00022490"/>
    </source>
</evidence>
<keyword evidence="4 12" id="KW-0436">Ligase</keyword>
<keyword evidence="5" id="KW-0547">Nucleotide-binding</keyword>
<dbReference type="SUPFAM" id="SSF52954">
    <property type="entry name" value="Class II aaRS ABD-related"/>
    <property type="match status" value="1"/>
</dbReference>